<organism evidence="2">
    <name type="scientific">Tanacetum cinerariifolium</name>
    <name type="common">Dalmatian daisy</name>
    <name type="synonym">Chrysanthemum cinerariifolium</name>
    <dbReference type="NCBI Taxonomy" id="118510"/>
    <lineage>
        <taxon>Eukaryota</taxon>
        <taxon>Viridiplantae</taxon>
        <taxon>Streptophyta</taxon>
        <taxon>Embryophyta</taxon>
        <taxon>Tracheophyta</taxon>
        <taxon>Spermatophyta</taxon>
        <taxon>Magnoliopsida</taxon>
        <taxon>eudicotyledons</taxon>
        <taxon>Gunneridae</taxon>
        <taxon>Pentapetalae</taxon>
        <taxon>asterids</taxon>
        <taxon>campanulids</taxon>
        <taxon>Asterales</taxon>
        <taxon>Asteraceae</taxon>
        <taxon>Asteroideae</taxon>
        <taxon>Anthemideae</taxon>
        <taxon>Anthemidinae</taxon>
        <taxon>Tanacetum</taxon>
    </lineage>
</organism>
<evidence type="ECO:0000313" key="2">
    <source>
        <dbReference type="EMBL" id="GEZ96673.1"/>
    </source>
</evidence>
<proteinExistence type="predicted"/>
<dbReference type="EMBL" id="BKCJ010348870">
    <property type="protein sequence ID" value="GEZ96673.1"/>
    <property type="molecule type" value="Genomic_DNA"/>
</dbReference>
<reference evidence="2" key="1">
    <citation type="journal article" date="2019" name="Sci. Rep.">
        <title>Draft genome of Tanacetum cinerariifolium, the natural source of mosquito coil.</title>
        <authorList>
            <person name="Yamashiro T."/>
            <person name="Shiraishi A."/>
            <person name="Satake H."/>
            <person name="Nakayama K."/>
        </authorList>
    </citation>
    <scope>NUCLEOTIDE SEQUENCE</scope>
</reference>
<feature type="region of interest" description="Disordered" evidence="1">
    <location>
        <begin position="1"/>
        <end position="31"/>
    </location>
</feature>
<gene>
    <name evidence="2" type="ORF">Tci_568646</name>
</gene>
<dbReference type="AlphaFoldDB" id="A0A699IYT1"/>
<comment type="caution">
    <text evidence="2">The sequence shown here is derived from an EMBL/GenBank/DDBJ whole genome shotgun (WGS) entry which is preliminary data.</text>
</comment>
<sequence>LTVKKTAPKGKAAKHPNKPKRHARRRLGSSSRKRTLQSILLLLLVKLVELNGNQCLNLRRRLLLPKLNKERQPEFHRSSLLATNFTFGPEVLPQPNNVKYYCNSIYGGLRMAFDPTKSPHYKVIYAKVVFDDPNDIWVQIHTYSSKSGNWSLCGDQFPLEGKIFKLDIMNEHPVLTAF</sequence>
<evidence type="ECO:0000256" key="1">
    <source>
        <dbReference type="SAM" id="MobiDB-lite"/>
    </source>
</evidence>
<accession>A0A699IYT1</accession>
<name>A0A699IYT1_TANCI</name>
<protein>
    <submittedName>
        <fullName evidence="2">Uncharacterized protein</fullName>
    </submittedName>
</protein>
<feature type="non-terminal residue" evidence="2">
    <location>
        <position position="1"/>
    </location>
</feature>